<gene>
    <name evidence="2" type="ORF">RW1_005_01610</name>
</gene>
<accession>X0PXJ4</accession>
<keyword evidence="3" id="KW-1185">Reference proteome</keyword>
<reference evidence="2 3" key="1">
    <citation type="submission" date="2014-02" db="EMBL/GenBank/DDBJ databases">
        <title>Whole genome shotgun sequence of Rhodococcus wratislaviensis NBRC 100605.</title>
        <authorList>
            <person name="Hosoyama A."/>
            <person name="Tsuchikane K."/>
            <person name="Yoshida I."/>
            <person name="Ohji S."/>
            <person name="Ichikawa N."/>
            <person name="Yamazoe A."/>
            <person name="Fujita N."/>
        </authorList>
    </citation>
    <scope>NUCLEOTIDE SEQUENCE [LARGE SCALE GENOMIC DNA]</scope>
    <source>
        <strain evidence="2 3">NBRC 100605</strain>
    </source>
</reference>
<evidence type="ECO:0000313" key="3">
    <source>
        <dbReference type="Proteomes" id="UP000019491"/>
    </source>
</evidence>
<dbReference type="EMBL" id="BAWF01000005">
    <property type="protein sequence ID" value="GAF43052.1"/>
    <property type="molecule type" value="Genomic_DNA"/>
</dbReference>
<dbReference type="Proteomes" id="UP000019491">
    <property type="component" value="Unassembled WGS sequence"/>
</dbReference>
<organism evidence="2 3">
    <name type="scientific">Rhodococcus wratislaviensis NBRC 100605</name>
    <dbReference type="NCBI Taxonomy" id="1219028"/>
    <lineage>
        <taxon>Bacteria</taxon>
        <taxon>Bacillati</taxon>
        <taxon>Actinomycetota</taxon>
        <taxon>Actinomycetes</taxon>
        <taxon>Mycobacteriales</taxon>
        <taxon>Nocardiaceae</taxon>
        <taxon>Rhodococcus</taxon>
    </lineage>
</organism>
<comment type="caution">
    <text evidence="2">The sequence shown here is derived from an EMBL/GenBank/DDBJ whole genome shotgun (WGS) entry which is preliminary data.</text>
</comment>
<evidence type="ECO:0000313" key="2">
    <source>
        <dbReference type="EMBL" id="GAF43052.1"/>
    </source>
</evidence>
<dbReference type="AlphaFoldDB" id="X0PXJ4"/>
<protein>
    <submittedName>
        <fullName evidence="2">Uncharacterized protein</fullName>
    </submittedName>
</protein>
<name>X0PXJ4_RHOWR</name>
<proteinExistence type="predicted"/>
<sequence length="171" mass="18800">MKDERSEIWGNLTCCTRAGWFGPGYPLRFRLGEGIEPPVAALHENVGDQVGASAGDQRLVTQPIDDERRQRLEIGCRDHDDEIAATGRVIDGADNFVVDVQPCGLSSLPLHTFDLHDRRSGNDRRCPLIHARPSSAILAQSAGERDRIGSQSAAQVGPRGPRFELQSMYQP</sequence>
<evidence type="ECO:0000256" key="1">
    <source>
        <dbReference type="SAM" id="MobiDB-lite"/>
    </source>
</evidence>
<feature type="region of interest" description="Disordered" evidence="1">
    <location>
        <begin position="139"/>
        <end position="171"/>
    </location>
</feature>